<name>A0A1X7U1J4_AMPQE</name>
<dbReference type="OrthoDB" id="6011337at2759"/>
<organism evidence="1">
    <name type="scientific">Amphimedon queenslandica</name>
    <name type="common">Sponge</name>
    <dbReference type="NCBI Taxonomy" id="400682"/>
    <lineage>
        <taxon>Eukaryota</taxon>
        <taxon>Metazoa</taxon>
        <taxon>Porifera</taxon>
        <taxon>Demospongiae</taxon>
        <taxon>Heteroscleromorpha</taxon>
        <taxon>Haplosclerida</taxon>
        <taxon>Niphatidae</taxon>
        <taxon>Amphimedon</taxon>
    </lineage>
</organism>
<dbReference type="AlphaFoldDB" id="A0A1X7U1J4"/>
<evidence type="ECO:0000313" key="1">
    <source>
        <dbReference type="EnsemblMetazoa" id="Aqu2.1.21387_001"/>
    </source>
</evidence>
<sequence>MQNINVAKKENDEDSDFMWNGYNLNNMEARDANAYARVLLEKLFTKEQKRGILFQRKKSARTQLDSESEADISLVIIH</sequence>
<protein>
    <submittedName>
        <fullName evidence="1">Uncharacterized protein</fullName>
    </submittedName>
</protein>
<dbReference type="InParanoid" id="A0A1X7U1J4"/>
<proteinExistence type="predicted"/>
<accession>A0A1X7U1J4</accession>
<reference evidence="1" key="1">
    <citation type="submission" date="2017-05" db="UniProtKB">
        <authorList>
            <consortium name="EnsemblMetazoa"/>
        </authorList>
    </citation>
    <scope>IDENTIFICATION</scope>
</reference>
<dbReference type="EnsemblMetazoa" id="Aqu2.1.21387_001">
    <property type="protein sequence ID" value="Aqu2.1.21387_001"/>
    <property type="gene ID" value="Aqu2.1.21387"/>
</dbReference>